<dbReference type="GO" id="GO:0016020">
    <property type="term" value="C:membrane"/>
    <property type="evidence" value="ECO:0007669"/>
    <property type="project" value="InterPro"/>
</dbReference>
<evidence type="ECO:0000313" key="13">
    <source>
        <dbReference type="Proteomes" id="UP000570010"/>
    </source>
</evidence>
<comment type="caution">
    <text evidence="11">The sequence shown here is derived from an EMBL/GenBank/DDBJ whole genome shotgun (WGS) entry which is preliminary data.</text>
</comment>
<protein>
    <recommendedName>
        <fullName evidence="7">Signal transduction histidine-protein kinase/phosphatase DegS</fullName>
        <ecNumber evidence="7">2.7.13.3</ecNumber>
        <ecNumber evidence="7">3.1.3.-</ecNumber>
    </recommendedName>
</protein>
<dbReference type="SMART" id="SM00387">
    <property type="entry name" value="HATPase_c"/>
    <property type="match status" value="1"/>
</dbReference>
<evidence type="ECO:0000256" key="8">
    <source>
        <dbReference type="SAM" id="Coils"/>
    </source>
</evidence>
<dbReference type="EC" id="2.7.13.3" evidence="7"/>
<dbReference type="CDD" id="cd16917">
    <property type="entry name" value="HATPase_UhpB-NarQ-NarX-like"/>
    <property type="match status" value="1"/>
</dbReference>
<dbReference type="PANTHER" id="PTHR24421:SF55">
    <property type="entry name" value="SENSOR HISTIDINE KINASE YDFH"/>
    <property type="match status" value="1"/>
</dbReference>
<gene>
    <name evidence="11" type="ORF">G4D64_12820</name>
    <name evidence="10" type="ORF">H1Z61_13210</name>
</gene>
<dbReference type="InterPro" id="IPR008595">
    <property type="entry name" value="DegS"/>
</dbReference>
<dbReference type="PROSITE" id="PS50109">
    <property type="entry name" value="HIS_KIN"/>
    <property type="match status" value="1"/>
</dbReference>
<dbReference type="InterPro" id="IPR050482">
    <property type="entry name" value="Sensor_HK_TwoCompSys"/>
</dbReference>
<keyword evidence="2 7" id="KW-0808">Transferase</keyword>
<dbReference type="Gene3D" id="1.20.5.1930">
    <property type="match status" value="1"/>
</dbReference>
<evidence type="ECO:0000259" key="9">
    <source>
        <dbReference type="PROSITE" id="PS50109"/>
    </source>
</evidence>
<keyword evidence="6 7" id="KW-0902">Two-component regulatory system</keyword>
<keyword evidence="5 7" id="KW-0067">ATP-binding</keyword>
<evidence type="ECO:0000313" key="11">
    <source>
        <dbReference type="EMBL" id="NEY82363.1"/>
    </source>
</evidence>
<keyword evidence="3 7" id="KW-0547">Nucleotide-binding</keyword>
<dbReference type="GO" id="GO:0005524">
    <property type="term" value="F:ATP binding"/>
    <property type="evidence" value="ECO:0007669"/>
    <property type="project" value="UniProtKB-UniRule"/>
</dbReference>
<evidence type="ECO:0000256" key="3">
    <source>
        <dbReference type="ARBA" id="ARBA00022741"/>
    </source>
</evidence>
<organism evidence="11 12">
    <name type="scientific">Bacillus aquiflavi</name>
    <dbReference type="NCBI Taxonomy" id="2672567"/>
    <lineage>
        <taxon>Bacteria</taxon>
        <taxon>Bacillati</taxon>
        <taxon>Bacillota</taxon>
        <taxon>Bacilli</taxon>
        <taxon>Bacillales</taxon>
        <taxon>Bacillaceae</taxon>
        <taxon>Bacillus</taxon>
    </lineage>
</organism>
<keyword evidence="7" id="KW-0904">Protein phosphatase</keyword>
<evidence type="ECO:0000256" key="7">
    <source>
        <dbReference type="PIRNR" id="PIRNR003169"/>
    </source>
</evidence>
<evidence type="ECO:0000313" key="10">
    <source>
        <dbReference type="EMBL" id="MBA4538064.1"/>
    </source>
</evidence>
<dbReference type="InterPro" id="IPR011712">
    <property type="entry name" value="Sig_transdc_His_kin_sub3_dim/P"/>
</dbReference>
<comment type="catalytic activity">
    <reaction evidence="1 7">
        <text>ATP + protein L-histidine = ADP + protein N-phospho-L-histidine.</text>
        <dbReference type="EC" id="2.7.13.3"/>
    </reaction>
</comment>
<dbReference type="InterPro" id="IPR016381">
    <property type="entry name" value="Sig_transdc_His_kinase_DegS"/>
</dbReference>
<feature type="domain" description="Histidine kinase" evidence="9">
    <location>
        <begin position="180"/>
        <end position="376"/>
    </location>
</feature>
<dbReference type="EC" id="3.1.3.-" evidence="7"/>
<dbReference type="Pfam" id="PF05384">
    <property type="entry name" value="DegS"/>
    <property type="match status" value="1"/>
</dbReference>
<keyword evidence="4 7" id="KW-0418">Kinase</keyword>
<proteinExistence type="predicted"/>
<comment type="function">
    <text evidence="7">Member of the two-component regulatory system DegS/DegU, which plays an important role in the transition growth phase.</text>
</comment>
<dbReference type="GO" id="GO:0046983">
    <property type="term" value="F:protein dimerization activity"/>
    <property type="evidence" value="ECO:0007669"/>
    <property type="project" value="InterPro"/>
</dbReference>
<dbReference type="GO" id="GO:0000155">
    <property type="term" value="F:phosphorelay sensor kinase activity"/>
    <property type="evidence" value="ECO:0007669"/>
    <property type="project" value="UniProtKB-UniRule"/>
</dbReference>
<dbReference type="InterPro" id="IPR005467">
    <property type="entry name" value="His_kinase_dom"/>
</dbReference>
<dbReference type="GO" id="GO:0004721">
    <property type="term" value="F:phosphoprotein phosphatase activity"/>
    <property type="evidence" value="ECO:0007669"/>
    <property type="project" value="UniProtKB-UniRule"/>
</dbReference>
<dbReference type="EMBL" id="JACEIO010000033">
    <property type="protein sequence ID" value="MBA4538064.1"/>
    <property type="molecule type" value="Genomic_DNA"/>
</dbReference>
<dbReference type="Pfam" id="PF07730">
    <property type="entry name" value="HisKA_3"/>
    <property type="match status" value="1"/>
</dbReference>
<keyword evidence="7" id="KW-0378">Hydrolase</keyword>
<evidence type="ECO:0000256" key="2">
    <source>
        <dbReference type="ARBA" id="ARBA00022679"/>
    </source>
</evidence>
<keyword evidence="7" id="KW-0963">Cytoplasm</keyword>
<evidence type="ECO:0000256" key="5">
    <source>
        <dbReference type="ARBA" id="ARBA00022840"/>
    </source>
</evidence>
<dbReference type="Proteomes" id="UP000570010">
    <property type="component" value="Unassembled WGS sequence"/>
</dbReference>
<dbReference type="Proteomes" id="UP000472971">
    <property type="component" value="Unassembled WGS sequence"/>
</dbReference>
<keyword evidence="8" id="KW-0175">Coiled coil</keyword>
<dbReference type="SUPFAM" id="SSF55874">
    <property type="entry name" value="ATPase domain of HSP90 chaperone/DNA topoisomerase II/histidine kinase"/>
    <property type="match status" value="1"/>
</dbReference>
<sequence length="376" mass="44282">MTLTKFNTKTLDQIIEKMMTEIRKYKDEIFRVSEKGWNDYEFLKEELTHVKERASYIIKDREKLDFQLHFVQKKLSEIGEDVKGCTSEELLNQAQELQRHLKLNRQEEIQLQNRSDEIERQLLELKATIEQAEQFVLRISVVLTYLTNDIKQSGERIKERTHKQEIGLKMIDAQEEERKRLSREIHDGPAQMLANVLLRSDLIERIFRERSPEEAMDEIRSLKKMVRHTLHEVRRIIYDLRPMPLEELGLISTLKKYFQTIEEYYKNIKISFISISNDKRLPIKYELALFRLIQESVQNALKHAYSTEIQVKLTIADGSISIVVNDNGKGFDLNKQQKSQSFGILGMKERVELLNGEISIDTQLDVGTSIRIQVPF</sequence>
<evidence type="ECO:0000313" key="12">
    <source>
        <dbReference type="Proteomes" id="UP000472971"/>
    </source>
</evidence>
<reference evidence="11 12" key="1">
    <citation type="submission" date="2020-02" db="EMBL/GenBank/DDBJ databases">
        <title>Bacillus aquiflavi sp. nov., isolated from yellow water of strong flavor Chinese baijiu in Yibin region of China.</title>
        <authorList>
            <person name="Xie J."/>
        </authorList>
    </citation>
    <scope>NUCLEOTIDE SEQUENCE [LARGE SCALE GENOMIC DNA]</scope>
    <source>
        <strain evidence="11 12">3H-10</strain>
    </source>
</reference>
<dbReference type="PANTHER" id="PTHR24421">
    <property type="entry name" value="NITRATE/NITRITE SENSOR PROTEIN NARX-RELATED"/>
    <property type="match status" value="1"/>
</dbReference>
<evidence type="ECO:0000256" key="4">
    <source>
        <dbReference type="ARBA" id="ARBA00022777"/>
    </source>
</evidence>
<feature type="coiled-coil region" evidence="8">
    <location>
        <begin position="87"/>
        <end position="135"/>
    </location>
</feature>
<dbReference type="Pfam" id="PF02518">
    <property type="entry name" value="HATPase_c"/>
    <property type="match status" value="1"/>
</dbReference>
<evidence type="ECO:0000256" key="6">
    <source>
        <dbReference type="ARBA" id="ARBA00023012"/>
    </source>
</evidence>
<comment type="subcellular location">
    <subcellularLocation>
        <location evidence="7">Cytoplasm</location>
    </subcellularLocation>
</comment>
<dbReference type="InterPro" id="IPR036890">
    <property type="entry name" value="HATPase_C_sf"/>
</dbReference>
<dbReference type="InterPro" id="IPR003594">
    <property type="entry name" value="HATPase_dom"/>
</dbReference>
<keyword evidence="12" id="KW-1185">Reference proteome</keyword>
<name>A0A6B3W333_9BACI</name>
<reference evidence="10 13" key="2">
    <citation type="submission" date="2020-07" db="EMBL/GenBank/DDBJ databases">
        <authorList>
            <person name="Feng H."/>
        </authorList>
    </citation>
    <scope>NUCLEOTIDE SEQUENCE [LARGE SCALE GENOMIC DNA]</scope>
    <source>
        <strain evidence="10">S-12</strain>
        <strain evidence="13">s-12</strain>
    </source>
</reference>
<evidence type="ECO:0000256" key="1">
    <source>
        <dbReference type="ARBA" id="ARBA00000085"/>
    </source>
</evidence>
<dbReference type="AlphaFoldDB" id="A0A6B3W333"/>
<dbReference type="PIRSF" id="PIRSF003169">
    <property type="entry name" value="STHK_DegS"/>
    <property type="match status" value="1"/>
</dbReference>
<dbReference type="Gene3D" id="3.30.565.10">
    <property type="entry name" value="Histidine kinase-like ATPase, C-terminal domain"/>
    <property type="match status" value="1"/>
</dbReference>
<dbReference type="RefSeq" id="WP_163242769.1">
    <property type="nucleotide sequence ID" value="NZ_CP082780.1"/>
</dbReference>
<dbReference type="EMBL" id="JAAIWN010000032">
    <property type="protein sequence ID" value="NEY82363.1"/>
    <property type="molecule type" value="Genomic_DNA"/>
</dbReference>
<accession>A0A6B3W333</accession>
<dbReference type="GO" id="GO:0005737">
    <property type="term" value="C:cytoplasm"/>
    <property type="evidence" value="ECO:0007669"/>
    <property type="project" value="UniProtKB-SubCell"/>
</dbReference>